<evidence type="ECO:0000256" key="2">
    <source>
        <dbReference type="SAM" id="Phobius"/>
    </source>
</evidence>
<keyword evidence="2" id="KW-0472">Membrane</keyword>
<keyword evidence="5" id="KW-1185">Reference proteome</keyword>
<keyword evidence="2" id="KW-0812">Transmembrane</keyword>
<accession>A0ABV9GJE0</accession>
<evidence type="ECO:0000313" key="5">
    <source>
        <dbReference type="Proteomes" id="UP001596022"/>
    </source>
</evidence>
<protein>
    <submittedName>
        <fullName evidence="4">Sporulation membrane protein YtrI</fullName>
    </submittedName>
</protein>
<keyword evidence="1" id="KW-0175">Coiled coil</keyword>
<organism evidence="4 5">
    <name type="scientific">Camelliibacillus cellulosilyticus</name>
    <dbReference type="NCBI Taxonomy" id="2174486"/>
    <lineage>
        <taxon>Bacteria</taxon>
        <taxon>Bacillati</taxon>
        <taxon>Bacillota</taxon>
        <taxon>Bacilli</taxon>
        <taxon>Bacillales</taxon>
        <taxon>Sporolactobacillaceae</taxon>
        <taxon>Camelliibacillus</taxon>
    </lineage>
</organism>
<dbReference type="InterPro" id="IPR058620">
    <property type="entry name" value="YtrI_C"/>
</dbReference>
<proteinExistence type="predicted"/>
<evidence type="ECO:0000259" key="3">
    <source>
        <dbReference type="Pfam" id="PF26347"/>
    </source>
</evidence>
<dbReference type="Proteomes" id="UP001596022">
    <property type="component" value="Unassembled WGS sequence"/>
</dbReference>
<evidence type="ECO:0000313" key="4">
    <source>
        <dbReference type="EMBL" id="MFC4618263.1"/>
    </source>
</evidence>
<dbReference type="EMBL" id="JBHSFW010000001">
    <property type="protein sequence ID" value="MFC4618263.1"/>
    <property type="molecule type" value="Genomic_DNA"/>
</dbReference>
<feature type="coiled-coil region" evidence="1">
    <location>
        <begin position="45"/>
        <end position="83"/>
    </location>
</feature>
<name>A0ABV9GJE0_9BACL</name>
<dbReference type="InterPro" id="IPR048198">
    <property type="entry name" value="YtrI"/>
</dbReference>
<sequence>MRVPQNYRHPAWQRFFSGIAVGVIIGYVFFLVIYGLAQERQIEKINEQATKISQLNRKNQALKEEKVKENEALEKQMKVQEIEVSIKSPKYKLERLIDLQLQEQVATQLHSIINKSVDSVGDNYELIYRAVEGHGFVIDDHIYRFTIKTLVIKSVIILNLELTDVENL</sequence>
<comment type="caution">
    <text evidence="4">The sequence shown here is derived from an EMBL/GenBank/DDBJ whole genome shotgun (WGS) entry which is preliminary data.</text>
</comment>
<keyword evidence="2" id="KW-1133">Transmembrane helix</keyword>
<gene>
    <name evidence="4" type="primary">ytrI</name>
    <name evidence="4" type="ORF">ACFO4N_05910</name>
</gene>
<feature type="transmembrane region" description="Helical" evidence="2">
    <location>
        <begin position="15"/>
        <end position="37"/>
    </location>
</feature>
<evidence type="ECO:0000256" key="1">
    <source>
        <dbReference type="SAM" id="Coils"/>
    </source>
</evidence>
<dbReference type="Pfam" id="PF26347">
    <property type="entry name" value="YtrI_sporulation"/>
    <property type="match status" value="1"/>
</dbReference>
<dbReference type="NCBIfam" id="NF041479">
    <property type="entry name" value="spor_membprot_YtrI"/>
    <property type="match status" value="1"/>
</dbReference>
<reference evidence="5" key="1">
    <citation type="journal article" date="2019" name="Int. J. Syst. Evol. Microbiol.">
        <title>The Global Catalogue of Microorganisms (GCM) 10K type strain sequencing project: providing services to taxonomists for standard genome sequencing and annotation.</title>
        <authorList>
            <consortium name="The Broad Institute Genomics Platform"/>
            <consortium name="The Broad Institute Genome Sequencing Center for Infectious Disease"/>
            <person name="Wu L."/>
            <person name="Ma J."/>
        </authorList>
    </citation>
    <scope>NUCLEOTIDE SEQUENCE [LARGE SCALE GENOMIC DNA]</scope>
    <source>
        <strain evidence="5">CGMCC 1.16306</strain>
    </source>
</reference>
<feature type="domain" description="Sporulation membrane protein YtrI C-terminal" evidence="3">
    <location>
        <begin position="80"/>
        <end position="162"/>
    </location>
</feature>
<dbReference type="RefSeq" id="WP_376845262.1">
    <property type="nucleotide sequence ID" value="NZ_JBHSFW010000001.1"/>
</dbReference>